<dbReference type="OrthoDB" id="9768177at2"/>
<comment type="similarity">
    <text evidence="1">Belongs to the TonB-dependent receptor family.</text>
</comment>
<dbReference type="Gene3D" id="2.60.40.1120">
    <property type="entry name" value="Carboxypeptidase-like, regulatory domain"/>
    <property type="match status" value="1"/>
</dbReference>
<keyword evidence="1" id="KW-0812">Transmembrane</keyword>
<dbReference type="InterPro" id="IPR037066">
    <property type="entry name" value="Plug_dom_sf"/>
</dbReference>
<evidence type="ECO:0000313" key="4">
    <source>
        <dbReference type="Proteomes" id="UP000036520"/>
    </source>
</evidence>
<proteinExistence type="inferred from homology"/>
<gene>
    <name evidence="3" type="ORF">CA2015_4483</name>
</gene>
<dbReference type="Pfam" id="PF13715">
    <property type="entry name" value="CarbopepD_reg_2"/>
    <property type="match status" value="1"/>
</dbReference>
<dbReference type="RefSeq" id="WP_053086736.1">
    <property type="nucleotide sequence ID" value="NZ_CP012040.1"/>
</dbReference>
<dbReference type="GO" id="GO:0009279">
    <property type="term" value="C:cell outer membrane"/>
    <property type="evidence" value="ECO:0007669"/>
    <property type="project" value="UniProtKB-SubCell"/>
</dbReference>
<keyword evidence="1" id="KW-0998">Cell outer membrane</keyword>
<dbReference type="Gene3D" id="2.170.130.10">
    <property type="entry name" value="TonB-dependent receptor, plug domain"/>
    <property type="match status" value="1"/>
</dbReference>
<dbReference type="Proteomes" id="UP000036520">
    <property type="component" value="Chromosome"/>
</dbReference>
<dbReference type="Pfam" id="PF07715">
    <property type="entry name" value="Plug"/>
    <property type="match status" value="1"/>
</dbReference>
<dbReference type="SUPFAM" id="SSF56935">
    <property type="entry name" value="Porins"/>
    <property type="match status" value="1"/>
</dbReference>
<dbReference type="InterPro" id="IPR039426">
    <property type="entry name" value="TonB-dep_rcpt-like"/>
</dbReference>
<name>A0A0H4PZH8_9BACT</name>
<evidence type="ECO:0000313" key="3">
    <source>
        <dbReference type="EMBL" id="AKP53822.1"/>
    </source>
</evidence>
<dbReference type="SUPFAM" id="SSF49464">
    <property type="entry name" value="Carboxypeptidase regulatory domain-like"/>
    <property type="match status" value="1"/>
</dbReference>
<dbReference type="NCBIfam" id="TIGR04057">
    <property type="entry name" value="SusC_RagA_signa"/>
    <property type="match status" value="1"/>
</dbReference>
<dbReference type="EMBL" id="CP012040">
    <property type="protein sequence ID" value="AKP53822.1"/>
    <property type="molecule type" value="Genomic_DNA"/>
</dbReference>
<dbReference type="InterPro" id="IPR008969">
    <property type="entry name" value="CarboxyPept-like_regulatory"/>
</dbReference>
<keyword evidence="1" id="KW-0813">Transport</keyword>
<dbReference type="InterPro" id="IPR023997">
    <property type="entry name" value="TonB-dep_OMP_SusC/RagA_CS"/>
</dbReference>
<sequence>MKIPFTIEKGNLKPKIPFSLILLTLLFGGLMLSENSTLQAQQLTVSGTVKDPSGESIPGVNILEKNTGNGTVTNIDGNYELQVSSGQSVLVFSFIGFETQEILVGDQSTINVNFKEDAQGLEEVVVIGYGTQRERDLTSAITTIKSDDIIKTPNSQAMQSLQGRVAGVQIVSNGAPGASPTVRVRGIGSFEGGGAPLYVVDGMFFDNIDFLSPNDIATISVLKDASASAIYGVRAANGVVVIETKGGEYNQKPEIVYDGYYGIQNPQNVLKMANSQQFVQYINETGSAADIAFVQNAIQRYGRSYIDPSLPAVNTDWYSEMMAPAAIQNHNLSFNGGSNKTRYSIGASYFDQEGLMKETRNSYQRMNFRIKLDTDVKDWMTVGGNLNLSTAEQYNGDNGAWFRSYFAVPILPVYDDTNVDARPYGLSNAQQLGYRSNQNPFYNLLYSDNRNKVSKLLGNFYSEIEIIPNNLTFKTSYNFSMENINSRNVGFAYSDGREERQSSLSRNSFSRYDQIWDNFLTYQDNFDLHNLTVVIGQSFRSETNEVLFARGENLNPDPMRDEEQFWYLNNATDFDLNGIGDGGNRLFYQSYFSRVAYNYDDRYLLYGTFRRDGNNKFQQKWGNFATFGAGWVLTEESFFNVPAIDFLKIRGSWGQLGNDGINSSVGAPELVENRGAYDGVLIIGRRLDPTFDLIDRWETTVERNIGLNARFLNERLSFDADYFIRDTRNLAVSIIPPVIRARERRSVGEIRNEGLELSLNWEDNIAQDFSYYLSGNIATLKNTVLGLGGPESLDAGSAEFRQRSIVGQPYLAFFGYETDGVFQTEEQINNYGYTPQFITDNNLQAGDLKFKDQNGDGIINDEDRVVLGSFLPKYSYGFNAGFNYRNFEFSALIQGQVGNSILNRKRGEIIFTNDTNIDAELAENLWRGEGTSNKYPSASGLRRSWNQNLSNYFVEDGSYFRLQNVQLTYSITDKEILGVKFPQTRVTLTADRPLTIFNYNGFNPEVANGIDRQVYPIPGVYTIGLNIKL</sequence>
<dbReference type="NCBIfam" id="TIGR04056">
    <property type="entry name" value="OMP_RagA_SusC"/>
    <property type="match status" value="1"/>
</dbReference>
<dbReference type="PATRIC" id="fig|320787.5.peg.4917"/>
<accession>A0A0H4PZH8</accession>
<keyword evidence="1" id="KW-0472">Membrane</keyword>
<dbReference type="KEGG" id="camu:CA2015_4483"/>
<keyword evidence="4" id="KW-1185">Reference proteome</keyword>
<organism evidence="3 4">
    <name type="scientific">Cyclobacterium amurskyense</name>
    <dbReference type="NCBI Taxonomy" id="320787"/>
    <lineage>
        <taxon>Bacteria</taxon>
        <taxon>Pseudomonadati</taxon>
        <taxon>Bacteroidota</taxon>
        <taxon>Cytophagia</taxon>
        <taxon>Cytophagales</taxon>
        <taxon>Cyclobacteriaceae</taxon>
        <taxon>Cyclobacterium</taxon>
    </lineage>
</organism>
<keyword evidence="3" id="KW-0675">Receptor</keyword>
<dbReference type="PROSITE" id="PS52016">
    <property type="entry name" value="TONB_DEPENDENT_REC_3"/>
    <property type="match status" value="1"/>
</dbReference>
<comment type="subcellular location">
    <subcellularLocation>
        <location evidence="1">Cell outer membrane</location>
        <topology evidence="1">Multi-pass membrane protein</topology>
    </subcellularLocation>
</comment>
<dbReference type="STRING" id="320787.CA2015_4483"/>
<dbReference type="InterPro" id="IPR012910">
    <property type="entry name" value="Plug_dom"/>
</dbReference>
<dbReference type="AlphaFoldDB" id="A0A0H4PZH8"/>
<evidence type="ECO:0000259" key="2">
    <source>
        <dbReference type="Pfam" id="PF07715"/>
    </source>
</evidence>
<keyword evidence="1" id="KW-1134">Transmembrane beta strand</keyword>
<evidence type="ECO:0000256" key="1">
    <source>
        <dbReference type="PROSITE-ProRule" id="PRU01360"/>
    </source>
</evidence>
<dbReference type="InterPro" id="IPR023996">
    <property type="entry name" value="TonB-dep_OMP_SusC/RagA"/>
</dbReference>
<reference evidence="3 4" key="1">
    <citation type="submission" date="2015-07" db="EMBL/GenBank/DDBJ databases">
        <authorList>
            <person name="Kim K.M."/>
        </authorList>
    </citation>
    <scope>NUCLEOTIDE SEQUENCE [LARGE SCALE GENOMIC DNA]</scope>
    <source>
        <strain evidence="3 4">KCTC 12363</strain>
    </source>
</reference>
<protein>
    <submittedName>
        <fullName evidence="3">TonB-dependent receptor</fullName>
    </submittedName>
</protein>
<feature type="domain" description="TonB-dependent receptor plug" evidence="2">
    <location>
        <begin position="134"/>
        <end position="239"/>
    </location>
</feature>